<evidence type="ECO:0000256" key="2">
    <source>
        <dbReference type="ARBA" id="ARBA00023043"/>
    </source>
</evidence>
<dbReference type="GO" id="GO:0003677">
    <property type="term" value="F:DNA binding"/>
    <property type="evidence" value="ECO:0007669"/>
    <property type="project" value="UniProtKB-KW"/>
</dbReference>
<keyword evidence="9" id="KW-1185">Reference proteome</keyword>
<keyword evidence="3" id="KW-0238">DNA-binding</keyword>
<dbReference type="SMART" id="SM01252">
    <property type="entry name" value="KilA-N"/>
    <property type="match status" value="1"/>
</dbReference>
<dbReference type="PROSITE" id="PS51299">
    <property type="entry name" value="HTH_APSES"/>
    <property type="match status" value="1"/>
</dbReference>
<keyword evidence="2" id="KW-0040">ANK repeat</keyword>
<evidence type="ECO:0000259" key="7">
    <source>
        <dbReference type="PROSITE" id="PS51299"/>
    </source>
</evidence>
<dbReference type="SMART" id="SM00248">
    <property type="entry name" value="ANK"/>
    <property type="match status" value="3"/>
</dbReference>
<dbReference type="InterPro" id="IPR036770">
    <property type="entry name" value="Ankyrin_rpt-contain_sf"/>
</dbReference>
<dbReference type="AlphaFoldDB" id="A0A4P6XGI5"/>
<evidence type="ECO:0000313" key="9">
    <source>
        <dbReference type="Proteomes" id="UP000292447"/>
    </source>
</evidence>
<gene>
    <name evidence="8" type="primary">MPUL0A03840</name>
    <name evidence="8" type="ORF">METSCH_A03840</name>
</gene>
<evidence type="ECO:0000256" key="1">
    <source>
        <dbReference type="ARBA" id="ARBA00022737"/>
    </source>
</evidence>
<evidence type="ECO:0000256" key="4">
    <source>
        <dbReference type="ARBA" id="ARBA00054211"/>
    </source>
</evidence>
<name>A0A4P6XGI5_9ASCO</name>
<proteinExistence type="predicted"/>
<dbReference type="FunFam" id="3.10.260.10:FF:000004">
    <property type="entry name" value="Transcription factor MBP1"/>
    <property type="match status" value="1"/>
</dbReference>
<accession>A0A4P6XGI5</accession>
<dbReference type="InterPro" id="IPR018004">
    <property type="entry name" value="KilA/APSES_HTH"/>
</dbReference>
<dbReference type="PANTHER" id="PTHR43828">
    <property type="entry name" value="ASPARAGINASE"/>
    <property type="match status" value="1"/>
</dbReference>
<dbReference type="Proteomes" id="UP000292447">
    <property type="component" value="Chromosome I"/>
</dbReference>
<dbReference type="InterPro" id="IPR051642">
    <property type="entry name" value="SWI6-like"/>
</dbReference>
<dbReference type="GO" id="GO:0030907">
    <property type="term" value="C:MBF transcription complex"/>
    <property type="evidence" value="ECO:0007669"/>
    <property type="project" value="UniProtKB-ARBA"/>
</dbReference>
<sequence length="882" mass="100442">MPEPLLQIYSATYSNVPVFEFVTPEGPIMRRKLDLWINATHILKIAKFPKARRTRVLEKDIQTGIHDKVQGGYGKYQGTYVPLDIGAELARNFGVYDILQPMFDFVYVEGTSETPPPAPKHNHALASNLARRQALKQKRPESENAGDVKRPKIDNGNTAGDDTDQNKPKRVALPARKRPLLAESRTVPLSAGPSLGTFSSSRPDLSFSGRLPPLLRQDTERDALLIMASNMNVRQADLEPESSDEQKPRKHDPFMAKELDDELMSGKELFGSRAFIMLQNLSQSRHYLQNRSPESASRLLSLNGSVTANHEDAEEVELSEYFTAILNFLMEDNSLSKPGAFELPKQILNPPQPLLKINIARPIDNDGNTIFHWACLMANVALIEFLLTIFSSFITSDIKNYNGETPLMFLVQFRNSFQLNNFPAILDMLFDSILSVDKLGRTVLHHIAFACDATKFDNVQRNNPDLAFKDRKERFANYYFDVVLSKIIDFPDYQLLQGNESRSLEDKKEVISKFINHQDNNGNTAFHIVAHNMSKRCIKTFIKFHRFIDFSLRNHVHFSVEDYLASHNYVLRLENDDGIVQSPNENGLVASESIFPVEHTQSFESQLHTSRMTMNLHNSTINTLTEKLSELSYSMDTELKKKDDRLLSLYKYFRVVGYERFKSQKAVLQLFNLDYLLEDVAKEFDSSVNGSQEDSGSTLIVLDASRDKVIQEEITRLVNDLTFQKITAEERFLQILQRYTFTREKTTAIRIKNLIKEFSPKSGEGVSDYELAVRLNKQILRRKNLANELYYQESKVPLISGQKDDCKENEVSAEAAHKKLSELVVQEKPLTGEHLRISDYPSSDKLYKYCKLVALSCGMSMSEVESSINLLEQSITKNVNGV</sequence>
<dbReference type="GO" id="GO:0001228">
    <property type="term" value="F:DNA-binding transcription activator activity, RNA polymerase II-specific"/>
    <property type="evidence" value="ECO:0007669"/>
    <property type="project" value="UniProtKB-ARBA"/>
</dbReference>
<dbReference type="InterPro" id="IPR003163">
    <property type="entry name" value="Tscrpt_reg_HTH_APSES-type"/>
</dbReference>
<dbReference type="Pfam" id="PF13606">
    <property type="entry name" value="Ank_3"/>
    <property type="match status" value="1"/>
</dbReference>
<dbReference type="Gene3D" id="3.10.260.10">
    <property type="entry name" value="Transcription regulator HTH, APSES-type DNA-binding domain"/>
    <property type="match status" value="1"/>
</dbReference>
<dbReference type="PANTHER" id="PTHR43828:SF15">
    <property type="entry name" value="TRANSCRIPTION FACTOR MBP1"/>
    <property type="match status" value="1"/>
</dbReference>
<feature type="region of interest" description="Disordered" evidence="6">
    <location>
        <begin position="131"/>
        <end position="212"/>
    </location>
</feature>
<keyword evidence="1" id="KW-0677">Repeat</keyword>
<organism evidence="8 9">
    <name type="scientific">Metschnikowia aff. pulcherrima</name>
    <dbReference type="NCBI Taxonomy" id="2163413"/>
    <lineage>
        <taxon>Eukaryota</taxon>
        <taxon>Fungi</taxon>
        <taxon>Dikarya</taxon>
        <taxon>Ascomycota</taxon>
        <taxon>Saccharomycotina</taxon>
        <taxon>Pichiomycetes</taxon>
        <taxon>Metschnikowiaceae</taxon>
        <taxon>Metschnikowia</taxon>
    </lineage>
</organism>
<feature type="compositionally biased region" description="Basic and acidic residues" evidence="6">
    <location>
        <begin position="138"/>
        <end position="153"/>
    </location>
</feature>
<evidence type="ECO:0000256" key="3">
    <source>
        <dbReference type="ARBA" id="ARBA00023125"/>
    </source>
</evidence>
<feature type="domain" description="HTH APSES-type" evidence="7">
    <location>
        <begin position="8"/>
        <end position="115"/>
    </location>
</feature>
<reference evidence="9" key="1">
    <citation type="submission" date="2019-03" db="EMBL/GenBank/DDBJ databases">
        <title>Snf2 controls pulcherriminic acid biosynthesis and connects pigmentation and antifungal activity of the yeast Metschnikowia pulcherrima.</title>
        <authorList>
            <person name="Gore-Lloyd D."/>
            <person name="Sumann I."/>
            <person name="Brachmann A.O."/>
            <person name="Schneeberger K."/>
            <person name="Ortiz-Merino R.A."/>
            <person name="Moreno-Beltran M."/>
            <person name="Schlaefli M."/>
            <person name="Kirner P."/>
            <person name="Santos Kron A."/>
            <person name="Wolfe K.H."/>
            <person name="Piel J."/>
            <person name="Ahrens C.H."/>
            <person name="Henk D."/>
            <person name="Freimoser F.M."/>
        </authorList>
    </citation>
    <scope>NUCLEOTIDE SEQUENCE [LARGE SCALE GENOMIC DNA]</scope>
    <source>
        <strain evidence="9">APC 1.2</strain>
    </source>
</reference>
<dbReference type="InterPro" id="IPR036887">
    <property type="entry name" value="HTH_APSES_sf"/>
</dbReference>
<dbReference type="SUPFAM" id="SSF48403">
    <property type="entry name" value="Ankyrin repeat"/>
    <property type="match status" value="1"/>
</dbReference>
<evidence type="ECO:0000256" key="6">
    <source>
        <dbReference type="SAM" id="MobiDB-lite"/>
    </source>
</evidence>
<evidence type="ECO:0000313" key="8">
    <source>
        <dbReference type="EMBL" id="QBM85759.1"/>
    </source>
</evidence>
<dbReference type="STRING" id="2163413.A0A4P6XGI5"/>
<dbReference type="GO" id="GO:0033309">
    <property type="term" value="C:SBF transcription complex"/>
    <property type="evidence" value="ECO:0007669"/>
    <property type="project" value="TreeGrafter"/>
</dbReference>
<dbReference type="Gene3D" id="1.25.40.20">
    <property type="entry name" value="Ankyrin repeat-containing domain"/>
    <property type="match status" value="1"/>
</dbReference>
<evidence type="ECO:0000256" key="5">
    <source>
        <dbReference type="ARBA" id="ARBA00073969"/>
    </source>
</evidence>
<dbReference type="SUPFAM" id="SSF54616">
    <property type="entry name" value="DNA-binding domain of Mlu1-box binding protein MBP1"/>
    <property type="match status" value="1"/>
</dbReference>
<dbReference type="EMBL" id="CP034456">
    <property type="protein sequence ID" value="QBM85759.1"/>
    <property type="molecule type" value="Genomic_DNA"/>
</dbReference>
<dbReference type="Pfam" id="PF04383">
    <property type="entry name" value="KilA-N"/>
    <property type="match status" value="1"/>
</dbReference>
<protein>
    <recommendedName>
        <fullName evidence="5">Transcription factor MBP1</fullName>
    </recommendedName>
</protein>
<comment type="function">
    <text evidence="4">Binds to MCB elements (Mlu I cell cycle box) found in the promoter of most DNA synthesis genes. Transcriptional activation by MBF has an important role in the transition from G1 to S phase. It may have a dual role in that it behaves as an activator of transcription at the G1-S boundary and as a repressor during other stages of the cell cycle.</text>
</comment>
<dbReference type="InterPro" id="IPR002110">
    <property type="entry name" value="Ankyrin_rpt"/>
</dbReference>